<keyword evidence="3" id="KW-0443">Lipid metabolism</keyword>
<gene>
    <name evidence="4" type="ORF">E7V67_027215</name>
</gene>
<keyword evidence="2" id="KW-0378">Hydrolase</keyword>
<proteinExistence type="predicted"/>
<evidence type="ECO:0000256" key="2">
    <source>
        <dbReference type="ARBA" id="ARBA00022801"/>
    </source>
</evidence>
<evidence type="ECO:0000256" key="1">
    <source>
        <dbReference type="ARBA" id="ARBA00022516"/>
    </source>
</evidence>
<name>A0ABZ1UKS0_9BURK</name>
<dbReference type="PIRSF" id="PIRSF011489">
    <property type="entry name" value="DUF479"/>
    <property type="match status" value="1"/>
</dbReference>
<sequence length="210" mass="23782">MNYLAHITLARHSDRAMVGAMLGDFVKANDVDNYPPEIAREITLHRLIDSYTDSHPAVVASRELFGAGRRRYAGIVLDVFYDYLLSRDWALYCAVPREALIARFYGALTRHEATLPARLREMLPYLIEQDWLGGYASFEGVAHTVARVSRRLSRNGHLLREGIDDLIVHRDTIARGFDRFFPELVAFATARRAELAAVDKLSTYPLTSLS</sequence>
<dbReference type="InterPro" id="IPR007431">
    <property type="entry name" value="ACP_PD"/>
</dbReference>
<reference evidence="4 5" key="1">
    <citation type="journal article" date="2019" name="Int. J. Syst. Evol. Microbiol.">
        <title>The Draft Whole-Genome Sequence of the Antibiotic Producer Empedobacter haloabium ATCC 31962 Provides Indications for Its Taxonomic Reclassification.</title>
        <authorList>
            <person name="Miess H."/>
            <person name="Arlt P."/>
            <person name="Apel A.K."/>
            <person name="Weber T."/>
            <person name="Nieselt K."/>
            <person name="Hanssen F."/>
            <person name="Czemmel S."/>
            <person name="Nahnsen S."/>
            <person name="Gross H."/>
        </authorList>
    </citation>
    <scope>NUCLEOTIDE SEQUENCE [LARGE SCALE GENOMIC DNA]</scope>
    <source>
        <strain evidence="4 5">ATCC 31962</strain>
    </source>
</reference>
<evidence type="ECO:0000256" key="3">
    <source>
        <dbReference type="ARBA" id="ARBA00023098"/>
    </source>
</evidence>
<evidence type="ECO:0000313" key="5">
    <source>
        <dbReference type="Proteomes" id="UP000321323"/>
    </source>
</evidence>
<accession>A0ABZ1UKS0</accession>
<dbReference type="PANTHER" id="PTHR38764:SF1">
    <property type="entry name" value="ACYL CARRIER PROTEIN PHOSPHODIESTERASE"/>
    <property type="match status" value="1"/>
</dbReference>
<organism evidence="4 5">
    <name type="scientific">[Empedobacter] haloabium</name>
    <dbReference type="NCBI Taxonomy" id="592317"/>
    <lineage>
        <taxon>Bacteria</taxon>
        <taxon>Pseudomonadati</taxon>
        <taxon>Pseudomonadota</taxon>
        <taxon>Betaproteobacteria</taxon>
        <taxon>Burkholderiales</taxon>
        <taxon>Oxalobacteraceae</taxon>
        <taxon>Telluria group</taxon>
        <taxon>Telluria group incertae sedis</taxon>
    </lineage>
</organism>
<dbReference type="EMBL" id="CP136508">
    <property type="protein sequence ID" value="WUR13331.1"/>
    <property type="molecule type" value="Genomic_DNA"/>
</dbReference>
<keyword evidence="5" id="KW-1185">Reference proteome</keyword>
<dbReference type="Pfam" id="PF04336">
    <property type="entry name" value="ACP_PD"/>
    <property type="match status" value="1"/>
</dbReference>
<evidence type="ECO:0000313" key="4">
    <source>
        <dbReference type="EMBL" id="WUR13331.1"/>
    </source>
</evidence>
<dbReference type="Proteomes" id="UP000321323">
    <property type="component" value="Chromosome"/>
</dbReference>
<dbReference type="PANTHER" id="PTHR38764">
    <property type="entry name" value="ACYL CARRIER PROTEIN PHOSPHODIESTERASE"/>
    <property type="match status" value="1"/>
</dbReference>
<keyword evidence="1" id="KW-0444">Lipid biosynthesis</keyword>
<protein>
    <submittedName>
        <fullName evidence="4">ACP phosphodiesterase</fullName>
    </submittedName>
</protein>